<feature type="domain" description="Aspartate/glutamate/uridylate kinase" evidence="11">
    <location>
        <begin position="5"/>
        <end position="232"/>
    </location>
</feature>
<feature type="binding site" evidence="10">
    <location>
        <position position="158"/>
    </location>
    <ligand>
        <name>substrate</name>
    </ligand>
</feature>
<dbReference type="NCBIfam" id="TIGR00761">
    <property type="entry name" value="argB"/>
    <property type="match status" value="1"/>
</dbReference>
<dbReference type="HOGENOM" id="CLU_053680_1_1_6"/>
<dbReference type="Gene3D" id="3.40.1160.10">
    <property type="entry name" value="Acetylglutamate kinase-like"/>
    <property type="match status" value="1"/>
</dbReference>
<evidence type="ECO:0000256" key="8">
    <source>
        <dbReference type="ARBA" id="ARBA00022840"/>
    </source>
</evidence>
<keyword evidence="8 10" id="KW-0067">ATP-binding</keyword>
<dbReference type="RefSeq" id="WP_045112222.1">
    <property type="nucleotide sequence ID" value="NZ_CAWQZC010000088.1"/>
</dbReference>
<evidence type="ECO:0000256" key="2">
    <source>
        <dbReference type="ARBA" id="ARBA00022490"/>
    </source>
</evidence>
<evidence type="ECO:0000313" key="15">
    <source>
        <dbReference type="Proteomes" id="UP000183794"/>
    </source>
</evidence>
<evidence type="ECO:0000313" key="14">
    <source>
        <dbReference type="Proteomes" id="UP000182660"/>
    </source>
</evidence>
<evidence type="ECO:0000256" key="6">
    <source>
        <dbReference type="ARBA" id="ARBA00022741"/>
    </source>
</evidence>
<dbReference type="EC" id="2.7.2.8" evidence="10"/>
<evidence type="ECO:0000256" key="3">
    <source>
        <dbReference type="ARBA" id="ARBA00022571"/>
    </source>
</evidence>
<dbReference type="PIRSF" id="PIRSF000728">
    <property type="entry name" value="NAGK"/>
    <property type="match status" value="1"/>
</dbReference>
<keyword evidence="6 10" id="KW-0547">Nucleotide-binding</keyword>
<comment type="pathway">
    <text evidence="1 10">Amino-acid biosynthesis; L-arginine biosynthesis; N(2)-acetyl-L-ornithine from L-glutamate: step 2/4.</text>
</comment>
<evidence type="ECO:0000313" key="12">
    <source>
        <dbReference type="EMBL" id="SGY92744.1"/>
    </source>
</evidence>
<dbReference type="KEGG" id="mvs:MVIS_4307"/>
<dbReference type="GO" id="GO:0042450">
    <property type="term" value="P:L-arginine biosynthetic process via ornithine"/>
    <property type="evidence" value="ECO:0007669"/>
    <property type="project" value="UniProtKB-UniRule"/>
</dbReference>
<dbReference type="UniPathway" id="UPA00068">
    <property type="reaction ID" value="UER00107"/>
</dbReference>
<comment type="catalytic activity">
    <reaction evidence="9 10">
        <text>N-acetyl-L-glutamate + ATP = N-acetyl-L-glutamyl 5-phosphate + ADP</text>
        <dbReference type="Rhea" id="RHEA:14629"/>
        <dbReference type="ChEBI" id="CHEBI:30616"/>
        <dbReference type="ChEBI" id="CHEBI:44337"/>
        <dbReference type="ChEBI" id="CHEBI:57936"/>
        <dbReference type="ChEBI" id="CHEBI:456216"/>
        <dbReference type="EC" id="2.7.2.8"/>
    </reaction>
</comment>
<gene>
    <name evidence="10" type="primary">argB</name>
    <name evidence="12" type="ORF">MT2528_2433</name>
    <name evidence="13" type="ORF">NVI5450_2639</name>
</gene>
<dbReference type="CDD" id="cd04249">
    <property type="entry name" value="AAK_NAGK-NC"/>
    <property type="match status" value="1"/>
</dbReference>
<dbReference type="PANTHER" id="PTHR23342:SF0">
    <property type="entry name" value="N-ACETYLGLUTAMATE SYNTHASE, MITOCHONDRIAL"/>
    <property type="match status" value="1"/>
</dbReference>
<accession>A0A090INS4</accession>
<dbReference type="Pfam" id="PF00696">
    <property type="entry name" value="AA_kinase"/>
    <property type="match status" value="1"/>
</dbReference>
<dbReference type="InterPro" id="IPR004662">
    <property type="entry name" value="AcgluKinase_fam"/>
</dbReference>
<dbReference type="STRING" id="80854.MVIS_4307"/>
<dbReference type="OrthoDB" id="5915023at2"/>
<keyword evidence="5 10" id="KW-0808">Transferase</keyword>
<dbReference type="PANTHER" id="PTHR23342">
    <property type="entry name" value="N-ACETYLGLUTAMATE SYNTHASE"/>
    <property type="match status" value="1"/>
</dbReference>
<dbReference type="GeneID" id="61296292"/>
<protein>
    <recommendedName>
        <fullName evidence="10">Acetylglutamate kinase</fullName>
        <ecNumber evidence="10">2.7.2.8</ecNumber>
    </recommendedName>
    <alternativeName>
        <fullName evidence="10">N-acetyl-L-glutamate 5-phosphotransferase</fullName>
    </alternativeName>
    <alternativeName>
        <fullName evidence="10">NAG kinase</fullName>
        <shortName evidence="10">NAGK</shortName>
    </alternativeName>
</protein>
<feature type="site" description="Transition state stabilizer" evidence="10">
    <location>
        <position position="217"/>
    </location>
</feature>
<evidence type="ECO:0000256" key="7">
    <source>
        <dbReference type="ARBA" id="ARBA00022777"/>
    </source>
</evidence>
<reference evidence="13 15" key="2">
    <citation type="submission" date="2016-11" db="EMBL/GenBank/DDBJ databases">
        <authorList>
            <person name="Jaros S."/>
            <person name="Januszkiewicz K."/>
            <person name="Wedrychowicz H."/>
        </authorList>
    </citation>
    <scope>NUCLEOTIDE SEQUENCE [LARGE SCALE GENOMIC DNA]</scope>
    <source>
        <strain evidence="13">NVI 5450</strain>
    </source>
</reference>
<comment type="subcellular location">
    <subcellularLocation>
        <location evidence="10">Cytoplasm</location>
    </subcellularLocation>
</comment>
<keyword evidence="14" id="KW-1185">Reference proteome</keyword>
<dbReference type="InterPro" id="IPR037528">
    <property type="entry name" value="ArgB"/>
</dbReference>
<organism evidence="13 15">
    <name type="scientific">Moritella viscosa</name>
    <dbReference type="NCBI Taxonomy" id="80854"/>
    <lineage>
        <taxon>Bacteria</taxon>
        <taxon>Pseudomonadati</taxon>
        <taxon>Pseudomonadota</taxon>
        <taxon>Gammaproteobacteria</taxon>
        <taxon>Alteromonadales</taxon>
        <taxon>Moritellaceae</taxon>
        <taxon>Moritella</taxon>
    </lineage>
</organism>
<dbReference type="EMBL" id="FPLD01000067">
    <property type="protein sequence ID" value="SGZ03258.1"/>
    <property type="molecule type" value="Genomic_DNA"/>
</dbReference>
<evidence type="ECO:0000259" key="11">
    <source>
        <dbReference type="Pfam" id="PF00696"/>
    </source>
</evidence>
<dbReference type="AlphaFoldDB" id="A0A090INS4"/>
<dbReference type="GO" id="GO:0005524">
    <property type="term" value="F:ATP binding"/>
    <property type="evidence" value="ECO:0007669"/>
    <property type="project" value="UniProtKB-UniRule"/>
</dbReference>
<dbReference type="InterPro" id="IPR041731">
    <property type="entry name" value="NAGK-NC"/>
</dbReference>
<evidence type="ECO:0000256" key="10">
    <source>
        <dbReference type="HAMAP-Rule" id="MF_00082"/>
    </source>
</evidence>
<comment type="function">
    <text evidence="10">Catalyzes the ATP-dependent phosphorylation of N-acetyl-L-glutamate.</text>
</comment>
<evidence type="ECO:0000313" key="13">
    <source>
        <dbReference type="EMBL" id="SGZ03258.1"/>
    </source>
</evidence>
<reference evidence="12 14" key="1">
    <citation type="submission" date="2016-11" db="EMBL/GenBank/DDBJ databases">
        <authorList>
            <person name="Klemetsen T."/>
        </authorList>
    </citation>
    <scope>NUCLEOTIDE SEQUENCE [LARGE SCALE GENOMIC DNA]</scope>
    <source>
        <strain evidence="12">MT 2528</strain>
    </source>
</reference>
<keyword evidence="4 10" id="KW-0028">Amino-acid biosynthesis</keyword>
<sequence>MTTPLVLKLGGALLENETALEQLFSALSEYKSASSRPLILVHGGGCFVDDLLAKMDIVSEKKNGLRVTPFTDIGYITGALAGTANKVLMAQGLKSGAKVVGLSLADGGISTVTQSKAGLGAVGECEAGDPTLLAALLSSGFLPIISSIGIDAKGQLLNVNADQAATAICETLDADLVMLSDVAGILDADMQLITEMNSSYADELITAGVIHGGMEVKVKAALKAAASLNRDIKLASWKVPERLVALLNGEAEGTKVSS</sequence>
<evidence type="ECO:0000256" key="4">
    <source>
        <dbReference type="ARBA" id="ARBA00022605"/>
    </source>
</evidence>
<dbReference type="InterPro" id="IPR036393">
    <property type="entry name" value="AceGlu_kinase-like_sf"/>
</dbReference>
<name>A0A090INS4_9GAMM</name>
<proteinExistence type="inferred from homology"/>
<keyword evidence="2 10" id="KW-0963">Cytoplasm</keyword>
<dbReference type="GO" id="GO:0003991">
    <property type="term" value="F:acetylglutamate kinase activity"/>
    <property type="evidence" value="ECO:0007669"/>
    <property type="project" value="UniProtKB-UniRule"/>
</dbReference>
<dbReference type="InterPro" id="IPR001048">
    <property type="entry name" value="Asp/Glu/Uridylate_kinase"/>
</dbReference>
<keyword evidence="7 10" id="KW-0418">Kinase</keyword>
<dbReference type="Proteomes" id="UP000183794">
    <property type="component" value="Unassembled WGS sequence"/>
</dbReference>
<dbReference type="HAMAP" id="MF_00082">
    <property type="entry name" value="ArgB"/>
    <property type="match status" value="1"/>
</dbReference>
<dbReference type="EMBL" id="FPLJ01000053">
    <property type="protein sequence ID" value="SGY92744.1"/>
    <property type="molecule type" value="Genomic_DNA"/>
</dbReference>
<dbReference type="Proteomes" id="UP000182660">
    <property type="component" value="Unassembled WGS sequence"/>
</dbReference>
<evidence type="ECO:0000256" key="9">
    <source>
        <dbReference type="ARBA" id="ARBA00048141"/>
    </source>
</evidence>
<feature type="site" description="Transition state stabilizer" evidence="10">
    <location>
        <position position="8"/>
    </location>
</feature>
<evidence type="ECO:0000256" key="1">
    <source>
        <dbReference type="ARBA" id="ARBA00004828"/>
    </source>
</evidence>
<keyword evidence="3 10" id="KW-0055">Arginine biosynthesis</keyword>
<dbReference type="GO" id="GO:0005737">
    <property type="term" value="C:cytoplasm"/>
    <property type="evidence" value="ECO:0007669"/>
    <property type="project" value="UniProtKB-SubCell"/>
</dbReference>
<evidence type="ECO:0000256" key="5">
    <source>
        <dbReference type="ARBA" id="ARBA00022679"/>
    </source>
</evidence>
<dbReference type="PATRIC" id="fig|80854.5.peg.4565"/>
<feature type="binding site" evidence="10">
    <location>
        <begin position="44"/>
        <end position="45"/>
    </location>
    <ligand>
        <name>substrate</name>
    </ligand>
</feature>
<dbReference type="SUPFAM" id="SSF53633">
    <property type="entry name" value="Carbamate kinase-like"/>
    <property type="match status" value="1"/>
</dbReference>
<feature type="binding site" evidence="10">
    <location>
        <position position="66"/>
    </location>
    <ligand>
        <name>substrate</name>
    </ligand>
</feature>
<comment type="similarity">
    <text evidence="10">Belongs to the acetylglutamate kinase family. ArgB subfamily.</text>
</comment>